<dbReference type="EMBL" id="BGPR01071618">
    <property type="protein sequence ID" value="GBO44754.1"/>
    <property type="molecule type" value="Genomic_DNA"/>
</dbReference>
<gene>
    <name evidence="2" type="ORF">AVEN_12070_1</name>
    <name evidence="4" type="ORF">AVEN_135934_1</name>
    <name evidence="5" type="ORF">AVEN_136563_1</name>
    <name evidence="6" type="ORF">AVEN_152659_1</name>
    <name evidence="3" type="ORF">AVEN_21586_1</name>
</gene>
<feature type="region of interest" description="Disordered" evidence="1">
    <location>
        <begin position="27"/>
        <end position="67"/>
    </location>
</feature>
<feature type="non-terminal residue" evidence="5">
    <location>
        <position position="1"/>
    </location>
</feature>
<evidence type="ECO:0000313" key="7">
    <source>
        <dbReference type="Proteomes" id="UP000499080"/>
    </source>
</evidence>
<comment type="caution">
    <text evidence="5">The sequence shown here is derived from an EMBL/GenBank/DDBJ whole genome shotgun (WGS) entry which is preliminary data.</text>
</comment>
<evidence type="ECO:0000313" key="5">
    <source>
        <dbReference type="EMBL" id="GBO44762.1"/>
    </source>
</evidence>
<keyword evidence="7" id="KW-1185">Reference proteome</keyword>
<name>A0A4Y2XA15_ARAVE</name>
<dbReference type="EMBL" id="BGPR01071626">
    <property type="protein sequence ID" value="GBO44762.1"/>
    <property type="molecule type" value="Genomic_DNA"/>
</dbReference>
<dbReference type="EMBL" id="BGPR01071620">
    <property type="protein sequence ID" value="GBO44756.1"/>
    <property type="molecule type" value="Genomic_DNA"/>
</dbReference>
<evidence type="ECO:0000313" key="3">
    <source>
        <dbReference type="EMBL" id="GBO44756.1"/>
    </source>
</evidence>
<evidence type="ECO:0000256" key="1">
    <source>
        <dbReference type="SAM" id="MobiDB-lite"/>
    </source>
</evidence>
<accession>A0A4Y2XA15</accession>
<organism evidence="5 7">
    <name type="scientific">Araneus ventricosus</name>
    <name type="common">Orbweaver spider</name>
    <name type="synonym">Epeira ventricosa</name>
    <dbReference type="NCBI Taxonomy" id="182803"/>
    <lineage>
        <taxon>Eukaryota</taxon>
        <taxon>Metazoa</taxon>
        <taxon>Ecdysozoa</taxon>
        <taxon>Arthropoda</taxon>
        <taxon>Chelicerata</taxon>
        <taxon>Arachnida</taxon>
        <taxon>Araneae</taxon>
        <taxon>Araneomorphae</taxon>
        <taxon>Entelegynae</taxon>
        <taxon>Araneoidea</taxon>
        <taxon>Araneidae</taxon>
        <taxon>Araneus</taxon>
    </lineage>
</organism>
<dbReference type="EMBL" id="BGPR01071625">
    <property type="protein sequence ID" value="GBO44761.1"/>
    <property type="molecule type" value="Genomic_DNA"/>
</dbReference>
<proteinExistence type="predicted"/>
<reference evidence="5 7" key="1">
    <citation type="journal article" date="2019" name="Sci. Rep.">
        <title>Orb-weaving spider Araneus ventricosus genome elucidates the spidroin gene catalogue.</title>
        <authorList>
            <person name="Kono N."/>
            <person name="Nakamura H."/>
            <person name="Ohtoshi R."/>
            <person name="Moran D.A.P."/>
            <person name="Shinohara A."/>
            <person name="Yoshida Y."/>
            <person name="Fujiwara M."/>
            <person name="Mori M."/>
            <person name="Tomita M."/>
            <person name="Arakawa K."/>
        </authorList>
    </citation>
    <scope>NUCLEOTIDE SEQUENCE [LARGE SCALE GENOMIC DNA]</scope>
</reference>
<evidence type="ECO:0000313" key="6">
    <source>
        <dbReference type="EMBL" id="GBO44767.1"/>
    </source>
</evidence>
<dbReference type="Proteomes" id="UP000499080">
    <property type="component" value="Unassembled WGS sequence"/>
</dbReference>
<evidence type="ECO:0000313" key="4">
    <source>
        <dbReference type="EMBL" id="GBO44761.1"/>
    </source>
</evidence>
<sequence>QQRIPRLPLLDDFTPCDIVTQPETKFLPPTLRRGTERKGRRREGKSSMTRADGRMRPREVDAKSGCA</sequence>
<protein>
    <submittedName>
        <fullName evidence="5">Uncharacterized protein</fullName>
    </submittedName>
</protein>
<dbReference type="EMBL" id="BGPR01071629">
    <property type="protein sequence ID" value="GBO44767.1"/>
    <property type="molecule type" value="Genomic_DNA"/>
</dbReference>
<feature type="compositionally biased region" description="Basic and acidic residues" evidence="1">
    <location>
        <begin position="51"/>
        <end position="67"/>
    </location>
</feature>
<evidence type="ECO:0000313" key="2">
    <source>
        <dbReference type="EMBL" id="GBO44754.1"/>
    </source>
</evidence>
<dbReference type="AlphaFoldDB" id="A0A4Y2XA15"/>